<dbReference type="EMBL" id="AGSI01000020">
    <property type="protein sequence ID" value="EIE19164.1"/>
    <property type="molecule type" value="Genomic_DNA"/>
</dbReference>
<keyword evidence="9" id="KW-1185">Reference proteome</keyword>
<evidence type="ECO:0000256" key="6">
    <source>
        <dbReference type="ARBA" id="ARBA00048718"/>
    </source>
</evidence>
<dbReference type="GO" id="GO:0016432">
    <property type="term" value="F:tRNA-uridine aminocarboxypropyltransferase activity"/>
    <property type="evidence" value="ECO:0007669"/>
    <property type="project" value="UniProtKB-EC"/>
</dbReference>
<dbReference type="Proteomes" id="UP000007264">
    <property type="component" value="Unassembled WGS sequence"/>
</dbReference>
<evidence type="ECO:0000313" key="9">
    <source>
        <dbReference type="Proteomes" id="UP000007264"/>
    </source>
</evidence>
<accession>I0YL95</accession>
<dbReference type="EC" id="2.5.1.25" evidence="1"/>
<gene>
    <name evidence="8" type="ORF">COCSUDRAFT_54759</name>
</gene>
<dbReference type="KEGG" id="csl:COCSUDRAFT_54759"/>
<keyword evidence="4" id="KW-0819">tRNA processing</keyword>
<comment type="caution">
    <text evidence="8">The sequence shown here is derived from an EMBL/GenBank/DDBJ whole genome shotgun (WGS) entry which is preliminary data.</text>
</comment>
<comment type="catalytic activity">
    <reaction evidence="6">
        <text>a uridine in tRNA + S-adenosyl-L-methionine = a 3-[(3S)-3-amino-3-carboxypropyl]uridine in tRNA + S-methyl-5'-thioadenosine + H(+)</text>
        <dbReference type="Rhea" id="RHEA:62432"/>
        <dbReference type="Rhea" id="RHEA-COMP:13339"/>
        <dbReference type="Rhea" id="RHEA-COMP:16092"/>
        <dbReference type="ChEBI" id="CHEBI:15378"/>
        <dbReference type="ChEBI" id="CHEBI:17509"/>
        <dbReference type="ChEBI" id="CHEBI:59789"/>
        <dbReference type="ChEBI" id="CHEBI:65315"/>
        <dbReference type="ChEBI" id="CHEBI:82930"/>
        <dbReference type="EC" id="2.5.1.25"/>
    </reaction>
</comment>
<evidence type="ECO:0000256" key="5">
    <source>
        <dbReference type="ARBA" id="ARBA00034489"/>
    </source>
</evidence>
<dbReference type="AlphaFoldDB" id="I0YL95"/>
<dbReference type="OrthoDB" id="514092at2759"/>
<dbReference type="SMART" id="SM01144">
    <property type="entry name" value="DTW"/>
    <property type="match status" value="1"/>
</dbReference>
<dbReference type="eggNOG" id="KOG4382">
    <property type="taxonomic scope" value="Eukaryota"/>
</dbReference>
<organism evidence="8 9">
    <name type="scientific">Coccomyxa subellipsoidea (strain C-169)</name>
    <name type="common">Green microalga</name>
    <dbReference type="NCBI Taxonomy" id="574566"/>
    <lineage>
        <taxon>Eukaryota</taxon>
        <taxon>Viridiplantae</taxon>
        <taxon>Chlorophyta</taxon>
        <taxon>core chlorophytes</taxon>
        <taxon>Trebouxiophyceae</taxon>
        <taxon>Trebouxiophyceae incertae sedis</taxon>
        <taxon>Coccomyxaceae</taxon>
        <taxon>Coccomyxa</taxon>
        <taxon>Coccomyxa subellipsoidea</taxon>
    </lineage>
</organism>
<feature type="domain" description="DTW" evidence="7">
    <location>
        <begin position="39"/>
        <end position="272"/>
    </location>
</feature>
<evidence type="ECO:0000256" key="4">
    <source>
        <dbReference type="ARBA" id="ARBA00022694"/>
    </source>
</evidence>
<comment type="similarity">
    <text evidence="5">Belongs to the TDD superfamily. DTWD2 family.</text>
</comment>
<keyword evidence="2" id="KW-0808">Transferase</keyword>
<dbReference type="InterPro" id="IPR039262">
    <property type="entry name" value="DTWD2/TAPT"/>
</dbReference>
<evidence type="ECO:0000313" key="8">
    <source>
        <dbReference type="EMBL" id="EIE19164.1"/>
    </source>
</evidence>
<reference evidence="8 9" key="1">
    <citation type="journal article" date="2012" name="Genome Biol.">
        <title>The genome of the polar eukaryotic microalga coccomyxa subellipsoidea reveals traits of cold adaptation.</title>
        <authorList>
            <person name="Blanc G."/>
            <person name="Agarkova I."/>
            <person name="Grimwood J."/>
            <person name="Kuo A."/>
            <person name="Brueggeman A."/>
            <person name="Dunigan D."/>
            <person name="Gurnon J."/>
            <person name="Ladunga I."/>
            <person name="Lindquist E."/>
            <person name="Lucas S."/>
            <person name="Pangilinan J."/>
            <person name="Proschold T."/>
            <person name="Salamov A."/>
            <person name="Schmutz J."/>
            <person name="Weeks D."/>
            <person name="Yamada T."/>
            <person name="Claverie J.M."/>
            <person name="Grigoriev I."/>
            <person name="Van Etten J."/>
            <person name="Lomsadze A."/>
            <person name="Borodovsky M."/>
        </authorList>
    </citation>
    <scope>NUCLEOTIDE SEQUENCE [LARGE SCALE GENOMIC DNA]</scope>
    <source>
        <strain evidence="8 9">C-169</strain>
    </source>
</reference>
<dbReference type="InterPro" id="IPR005636">
    <property type="entry name" value="DTW"/>
</dbReference>
<sequence length="308" mass="34506">MVQHRVVWEGSSPNSSDGLGFEGLPDICQMDENLQETLDYRDCPRCRRPRTVCLCSVLPEVPVELHGKLVVLQHPLELRKRMATVPLLELCLQECTLLRGRKFSVERDHDLKAALYTAQQMGAPIYVLFPGPEARDLADMVQLHSQAHASSEHLREMTAVAEDDTERQSCPHVPWKYLLIAIDGTWRQGKEMYKMLMPSLEAFKPIAVHLPLNSIPLANWDTALKREPALGCMTTAEAVARALGILECSDDVQDTLVAPLRQMTALQAAFDPATRARIECGNESRSISKRNFGFKLPEALIVKSPLFP</sequence>
<keyword evidence="3" id="KW-0949">S-adenosyl-L-methionine</keyword>
<evidence type="ECO:0000256" key="2">
    <source>
        <dbReference type="ARBA" id="ARBA00022679"/>
    </source>
</evidence>
<dbReference type="GeneID" id="17037094"/>
<evidence type="ECO:0000256" key="3">
    <source>
        <dbReference type="ARBA" id="ARBA00022691"/>
    </source>
</evidence>
<name>I0YL95_COCSC</name>
<dbReference type="PANTHER" id="PTHR21392:SF0">
    <property type="entry name" value="TRNA-URIDINE AMINOCARBOXYPROPYLTRANSFERASE 2"/>
    <property type="match status" value="1"/>
</dbReference>
<dbReference type="STRING" id="574566.I0YL95"/>
<evidence type="ECO:0000259" key="7">
    <source>
        <dbReference type="SMART" id="SM01144"/>
    </source>
</evidence>
<dbReference type="RefSeq" id="XP_005643708.1">
    <property type="nucleotide sequence ID" value="XM_005643651.1"/>
</dbReference>
<dbReference type="PANTHER" id="PTHR21392">
    <property type="entry name" value="TRNA-URIDINE AMINOCARBOXYPROPYLTRANSFERASE 2"/>
    <property type="match status" value="1"/>
</dbReference>
<dbReference type="GO" id="GO:0008033">
    <property type="term" value="P:tRNA processing"/>
    <property type="evidence" value="ECO:0007669"/>
    <property type="project" value="UniProtKB-KW"/>
</dbReference>
<proteinExistence type="inferred from homology"/>
<protein>
    <recommendedName>
        <fullName evidence="1">tRNA-uridine aminocarboxypropyltransferase</fullName>
        <ecNumber evidence="1">2.5.1.25</ecNumber>
    </recommendedName>
</protein>
<evidence type="ECO:0000256" key="1">
    <source>
        <dbReference type="ARBA" id="ARBA00012386"/>
    </source>
</evidence>
<dbReference type="Pfam" id="PF03942">
    <property type="entry name" value="DTW"/>
    <property type="match status" value="1"/>
</dbReference>